<gene>
    <name evidence="4" type="ORF">EDB95_4931</name>
</gene>
<reference evidence="4 5" key="1">
    <citation type="submission" date="2019-03" db="EMBL/GenBank/DDBJ databases">
        <title>Genomic Encyclopedia of Type Strains, Phase IV (KMG-IV): sequencing the most valuable type-strain genomes for metagenomic binning, comparative biology and taxonomic classification.</title>
        <authorList>
            <person name="Goeker M."/>
        </authorList>
    </citation>
    <scope>NUCLEOTIDE SEQUENCE [LARGE SCALE GENOMIC DNA]</scope>
    <source>
        <strain evidence="4 5">DSM 100059</strain>
    </source>
</reference>
<proteinExistence type="predicted"/>
<dbReference type="PANTHER" id="PTHR30273:SF2">
    <property type="entry name" value="PROTEIN FECR"/>
    <property type="match status" value="1"/>
</dbReference>
<organism evidence="4 5">
    <name type="scientific">Dinghuibacter silviterrae</name>
    <dbReference type="NCBI Taxonomy" id="1539049"/>
    <lineage>
        <taxon>Bacteria</taxon>
        <taxon>Pseudomonadati</taxon>
        <taxon>Bacteroidota</taxon>
        <taxon>Chitinophagia</taxon>
        <taxon>Chitinophagales</taxon>
        <taxon>Chitinophagaceae</taxon>
        <taxon>Dinghuibacter</taxon>
    </lineage>
</organism>
<comment type="caution">
    <text evidence="4">The sequence shown here is derived from an EMBL/GenBank/DDBJ whole genome shotgun (WGS) entry which is preliminary data.</text>
</comment>
<keyword evidence="5" id="KW-1185">Reference proteome</keyword>
<evidence type="ECO:0000313" key="4">
    <source>
        <dbReference type="EMBL" id="TDW97091.1"/>
    </source>
</evidence>
<feature type="domain" description="FecR protein" evidence="2">
    <location>
        <begin position="192"/>
        <end position="287"/>
    </location>
</feature>
<evidence type="ECO:0000256" key="1">
    <source>
        <dbReference type="SAM" id="Phobius"/>
    </source>
</evidence>
<evidence type="ECO:0000259" key="2">
    <source>
        <dbReference type="Pfam" id="PF04773"/>
    </source>
</evidence>
<dbReference type="AlphaFoldDB" id="A0A4R8DHA3"/>
<dbReference type="Proteomes" id="UP000294498">
    <property type="component" value="Unassembled WGS sequence"/>
</dbReference>
<dbReference type="InterPro" id="IPR006860">
    <property type="entry name" value="FecR"/>
</dbReference>
<dbReference type="PANTHER" id="PTHR30273">
    <property type="entry name" value="PERIPLASMIC SIGNAL SENSOR AND SIGMA FACTOR ACTIVATOR FECR-RELATED"/>
    <property type="match status" value="1"/>
</dbReference>
<keyword evidence="1" id="KW-0812">Transmembrane</keyword>
<dbReference type="GO" id="GO:0016989">
    <property type="term" value="F:sigma factor antagonist activity"/>
    <property type="evidence" value="ECO:0007669"/>
    <property type="project" value="TreeGrafter"/>
</dbReference>
<evidence type="ECO:0000313" key="5">
    <source>
        <dbReference type="Proteomes" id="UP000294498"/>
    </source>
</evidence>
<evidence type="ECO:0000259" key="3">
    <source>
        <dbReference type="Pfam" id="PF16344"/>
    </source>
</evidence>
<feature type="transmembrane region" description="Helical" evidence="1">
    <location>
        <begin position="92"/>
        <end position="113"/>
    </location>
</feature>
<dbReference type="InterPro" id="IPR012373">
    <property type="entry name" value="Ferrdict_sens_TM"/>
</dbReference>
<keyword evidence="1" id="KW-1133">Transmembrane helix</keyword>
<name>A0A4R8DHA3_9BACT</name>
<feature type="domain" description="Protein FecR C-terminal" evidence="3">
    <location>
        <begin position="329"/>
        <end position="396"/>
    </location>
</feature>
<dbReference type="Gene3D" id="2.60.120.1440">
    <property type="match status" value="1"/>
</dbReference>
<dbReference type="OrthoDB" id="641696at2"/>
<keyword evidence="1" id="KW-0472">Membrane</keyword>
<dbReference type="Gene3D" id="3.55.50.30">
    <property type="match status" value="1"/>
</dbReference>
<dbReference type="RefSeq" id="WP_133998697.1">
    <property type="nucleotide sequence ID" value="NZ_SODV01000002.1"/>
</dbReference>
<dbReference type="EMBL" id="SODV01000002">
    <property type="protein sequence ID" value="TDW97091.1"/>
    <property type="molecule type" value="Genomic_DNA"/>
</dbReference>
<accession>A0A4R8DHA3</accession>
<dbReference type="InterPro" id="IPR032508">
    <property type="entry name" value="FecR_C"/>
</dbReference>
<protein>
    <submittedName>
        <fullName evidence="4">FecR family protein</fullName>
    </submittedName>
</protein>
<dbReference type="Pfam" id="PF04773">
    <property type="entry name" value="FecR"/>
    <property type="match status" value="1"/>
</dbReference>
<dbReference type="Pfam" id="PF16344">
    <property type="entry name" value="FecR_C"/>
    <property type="match status" value="1"/>
</dbReference>
<sequence length="398" mass="44116">MTRKKIHTKEEAADSMKELVLNQLNNTSADDELLALLEEWMQSHPEDREAFDRLKDPAKLRQQLIRLRRSENSTHTSFRNMMRRIEPAPQRIPTIAWYLSGAAAAAVIFFLVFRDIRGVVHTPVPTPVAQVRDIPPGSNRAILTLSNGSSVTLSSQASLNLSQGAARLTSQPGGLLAYESKGSANEPVLYNTVSTPRACQYVLQLSDGTKVWLDAASSLRYPVNFTGSTREVELTGQAYFAVAHRSQTFIVHAGGMSIHDLGTEFNVNAYADEGARVRMTLVAGSVRVVSEGKGKVLIPGQQADALPGSLTITAPEDTREATAWRDGLFYFKSQDLHEQLRAVARWYDVDVRYEGNIDFTQRIIGNAPRNENLSHLIHMINLVGIHCKLVDRTIVIMP</sequence>